<gene>
    <name evidence="1" type="ORF">AAIG11_13565</name>
</gene>
<evidence type="ECO:0000313" key="1">
    <source>
        <dbReference type="EMBL" id="MEN1761511.1"/>
    </source>
</evidence>
<dbReference type="Proteomes" id="UP001407405">
    <property type="component" value="Unassembled WGS sequence"/>
</dbReference>
<evidence type="ECO:0000313" key="2">
    <source>
        <dbReference type="Proteomes" id="UP001407405"/>
    </source>
</evidence>
<dbReference type="EMBL" id="JBCITM010000017">
    <property type="protein sequence ID" value="MEN1761511.1"/>
    <property type="molecule type" value="Genomic_DNA"/>
</dbReference>
<proteinExistence type="predicted"/>
<comment type="caution">
    <text evidence="1">The sequence shown here is derived from an EMBL/GenBank/DDBJ whole genome shotgun (WGS) entry which is preliminary data.</text>
</comment>
<dbReference type="RefSeq" id="WP_343186799.1">
    <property type="nucleotide sequence ID" value="NZ_JBCITM010000017.1"/>
</dbReference>
<protein>
    <recommendedName>
        <fullName evidence="3">Oligoendopeptidase F</fullName>
    </recommendedName>
</protein>
<reference evidence="1 2" key="1">
    <citation type="submission" date="2024-04" db="EMBL/GenBank/DDBJ databases">
        <title>Genome sequencing and metabolic network reconstruction of aminoacids and betaine degradation by Anoxynatronum sibiricum.</title>
        <authorList>
            <person name="Detkova E.N."/>
            <person name="Boltjanskaja Y.V."/>
            <person name="Mardanov A.V."/>
            <person name="Kevbrin V."/>
        </authorList>
    </citation>
    <scope>NUCLEOTIDE SEQUENCE [LARGE SCALE GENOMIC DNA]</scope>
    <source>
        <strain evidence="1 2">Z-7981</strain>
    </source>
</reference>
<dbReference type="SUPFAM" id="SSF55486">
    <property type="entry name" value="Metalloproteases ('zincins'), catalytic domain"/>
    <property type="match status" value="1"/>
</dbReference>
<evidence type="ECO:0008006" key="3">
    <source>
        <dbReference type="Google" id="ProtNLM"/>
    </source>
</evidence>
<name>A0ABU9VWG5_9CLOT</name>
<sequence>MIKPTPSHTLFSAFAGVRTGKKLISLLLIITFFFTSALPGFAAAYPIAEGTYIPPARERLPLEEMSRDLAPHLRPCEEIAADMEHLLATATADLYMHTTEEYQAMYQLLIEFSQLIDEIVRVQALSNLDNSMNLSDEAQLAYFTQVSTESAAAKEVFFHLVLQLIDSPFNQLMRDVLGNAYEAYEIDPEANARFELQELELITQVTALNNSSITIEVDGDDLSMSDIFIAYDTLDPDEFDALYWEISEKRNALRAPLYIELINLRNAYAHSQGYENYTDFSMEQYYGRDFSTEEMVHTLRTATEMFSELKKEMASLQEMIPFESWLDDSQENDWYYQYLEAIWDLFDHTPFEAPVRDSIERNLLVINDHPDGYFGAFAMSLMYPGDGVIYMINEGSAIVMLWSYIHELGHLLADVYEAYEGTPLRSVLKHDRFYVETLETHSTGLEMLLLYHAGDLLQEDATAGTLSVLNNQLMIMVDAAIAAEFEIAAHQMPAEDLTVENLNRLYREVGEAYGIDFYFADTDVSLGWSDIPHFFETPLYYASYGLSALAAFDFLSISEAAYQENFDKYTQVIRLGTNLSFRQMLEAANVTDPFVEENLIGIYDRFFEYVEHVLNEEFPDADADEILLQEAS</sequence>
<accession>A0ABU9VWG5</accession>
<dbReference type="Gene3D" id="1.10.1370.30">
    <property type="match status" value="1"/>
</dbReference>
<keyword evidence="2" id="KW-1185">Reference proteome</keyword>
<organism evidence="1 2">
    <name type="scientific">Anoxynatronum sibiricum</name>
    <dbReference type="NCBI Taxonomy" id="210623"/>
    <lineage>
        <taxon>Bacteria</taxon>
        <taxon>Bacillati</taxon>
        <taxon>Bacillota</taxon>
        <taxon>Clostridia</taxon>
        <taxon>Eubacteriales</taxon>
        <taxon>Clostridiaceae</taxon>
        <taxon>Anoxynatronum</taxon>
    </lineage>
</organism>